<dbReference type="FunFam" id="2.30.29.30:FF:000311">
    <property type="entry name" value="GTP binding protein (Bud4)"/>
    <property type="match status" value="1"/>
</dbReference>
<keyword evidence="2" id="KW-0131">Cell cycle</keyword>
<protein>
    <recommendedName>
        <fullName evidence="5">PH domain-containing protein</fullName>
    </recommendedName>
</protein>
<feature type="coiled-coil region" evidence="3">
    <location>
        <begin position="1191"/>
        <end position="1218"/>
    </location>
</feature>
<feature type="compositionally biased region" description="Acidic residues" evidence="4">
    <location>
        <begin position="611"/>
        <end position="625"/>
    </location>
</feature>
<feature type="region of interest" description="Disordered" evidence="4">
    <location>
        <begin position="933"/>
        <end position="958"/>
    </location>
</feature>
<feature type="compositionally biased region" description="Low complexity" evidence="4">
    <location>
        <begin position="701"/>
        <end position="716"/>
    </location>
</feature>
<feature type="compositionally biased region" description="Polar residues" evidence="4">
    <location>
        <begin position="936"/>
        <end position="956"/>
    </location>
</feature>
<feature type="compositionally biased region" description="Acidic residues" evidence="4">
    <location>
        <begin position="793"/>
        <end position="802"/>
    </location>
</feature>
<evidence type="ECO:0000256" key="2">
    <source>
        <dbReference type="ARBA" id="ARBA00023306"/>
    </source>
</evidence>
<accession>K3V3J8</accession>
<feature type="compositionally biased region" description="Low complexity" evidence="4">
    <location>
        <begin position="431"/>
        <end position="443"/>
    </location>
</feature>
<feature type="region of interest" description="Disordered" evidence="4">
    <location>
        <begin position="60"/>
        <end position="83"/>
    </location>
</feature>
<dbReference type="Pfam" id="PF08174">
    <property type="entry name" value="Anillin"/>
    <property type="match status" value="1"/>
</dbReference>
<feature type="compositionally biased region" description="Basic and acidic residues" evidence="4">
    <location>
        <begin position="492"/>
        <end position="503"/>
    </location>
</feature>
<dbReference type="KEGG" id="fpu:FPSE_12226"/>
<dbReference type="SMART" id="SM00233">
    <property type="entry name" value="PH"/>
    <property type="match status" value="1"/>
</dbReference>
<dbReference type="RefSeq" id="XP_009263618.1">
    <property type="nucleotide sequence ID" value="XM_009265343.1"/>
</dbReference>
<feature type="region of interest" description="Disordered" evidence="4">
    <location>
        <begin position="544"/>
        <end position="802"/>
    </location>
</feature>
<feature type="compositionally biased region" description="Low complexity" evidence="4">
    <location>
        <begin position="516"/>
        <end position="527"/>
    </location>
</feature>
<sequence>MATGLLQRCEGMLTWSCSWFWTVPGGELLQQGRASSCTPCPSHFPDKMSLTNTLGASLENQQDHHSRQISLHNGKRNPSSAVGTLTDRDEKKLAQLAQTIEWFSQGNPDSSPFQPSPSEVSSPRLFWQNRNTENIFGPGSPSSHRRSSIERLQKASRVKNSNILALEQKQEYDPTRLPQIERPLAKVQANSFHGSTASFRSSTTDRPNFGHGRSESAMTIPTISPTRSTTSQSGGSPNRPLTPSRDQVSPTKSSLSHSRFKNSFDMETGTWTFGSPEEEEDHPMGRRHAKSVTFDAAPPQVNEYEMATPDLSSIGTNSREGSYESLDYDEEDSDVLYDPGHADLEGDSFDASLEDTDKTPVVGPDDWRGDSPMTARTAPREFDGSPLPETPRASLNGGRPLHVRSDSTASSGEHRPLPPLPGFLSHSRNNSAPSSPASPSLSATAERMLGNQRNLPSPPAASPASKLDIQSIGNAKMTLEERLRLMMLSDDSDGKTAAEQQRERRLRRGNGRERLSSPISEPEESMMSFNDALEEQDDMVGEMSALEDYQLPPRISRDSIMRKVNGNNTSADQDKDCIFTSPPASRSPSRSPERQIPDDPDIPIPSTEDSLLSEDDETEDDEEQEGSVIIRRIPDSEIEFYEDSDIDFDEDESRLELPVDDDSESHYSSQEPTPQEIKLEEVEAKLQEQIPEPEEIQEDVTTPTTATPTQSQSMSSLLDIASHDKDASFSRDFESYMLPEPQKPEVDDEPVKEDKEPQPEAPKMADAQAFLQRPFTPEQPLSKPEYDGTGWGDPEDEYDDDCPSTPDSVIHHPVPAIEEPELPAIPERTATIKATGSKLKTRLSNTPSDLNAMREARRIVSMEVPDVPPIPDKHSKRLSRDNTGLLVTGDEFINRHPSFKNRSLTLDLDLGLSLDQDFERVIEAQKVAYNDPFLTQPPTYNSSPSRQVSATRTQQHNNDELDANLTFRRQRGYLMRQNTKVVTASDKDMEEYRVTRSVGNSPVKEDRPMSCIVEPWNGKPRQRSVRKRVGGSIGPVPPLPGQESNATAVSQAAVDDDLTLEMATPESGERGRLFVKVMGVKDLDLPLPKSECQFSTIGKTYLTKADERTWFSLTLDNGVHCVTTAWLELARNAPIGQEFELVVPNDLEFQLTLNVKLEKPIERARPPPPAAKVHKHKTSTFSRVFASPKKRKELELRQREEEERAVQLQKDAQAKQRNIPPTAYELLSPLAAEDGSFGRAYVCLREHETRCFGRPYLAEVACFNEWATEEAGFASSVKSKRGNTNVVRRAPYKVGKLELQLLFVPRPKNATDEDMPKSMNSCIRELKAAEERMSRNWEGHLSQQGGDCPYWRRRYFKLVGTKLTAYHEATRQPRATINLANAKRLIDDRRALTEKETTGRGGRRRRSAFAEDEEGYMFVEEGFRMRFNNGELIDFYADTAADKEGWMKVLTEVVGRDSPEEESSNQRSKAKWCQLVLRREEQLRRRASGRRVNSRPKSAGRRALYDDYLDLAFRTSRIFTIDVSVRKSSGIGLYG</sequence>
<feature type="compositionally biased region" description="Polar residues" evidence="4">
    <location>
        <begin position="68"/>
        <end position="83"/>
    </location>
</feature>
<proteinExistence type="predicted"/>
<dbReference type="CDD" id="cd13278">
    <property type="entry name" value="PH_Bud4"/>
    <property type="match status" value="1"/>
</dbReference>
<feature type="compositionally biased region" description="Basic and acidic residues" evidence="4">
    <location>
        <begin position="721"/>
        <end position="734"/>
    </location>
</feature>
<dbReference type="InterPro" id="IPR052007">
    <property type="entry name" value="Bud4"/>
</dbReference>
<feature type="compositionally biased region" description="Polar residues" evidence="4">
    <location>
        <begin position="191"/>
        <end position="206"/>
    </location>
</feature>
<evidence type="ECO:0000256" key="4">
    <source>
        <dbReference type="SAM" id="MobiDB-lite"/>
    </source>
</evidence>
<dbReference type="SUPFAM" id="SSF50729">
    <property type="entry name" value="PH domain-like"/>
    <property type="match status" value="1"/>
</dbReference>
<keyword evidence="3" id="KW-0175">Coiled coil</keyword>
<dbReference type="InterPro" id="IPR001849">
    <property type="entry name" value="PH_domain"/>
</dbReference>
<feature type="compositionally biased region" description="Acidic residues" evidence="4">
    <location>
        <begin position="345"/>
        <end position="354"/>
    </location>
</feature>
<dbReference type="PANTHER" id="PTHR36100:SF1">
    <property type="entry name" value="BUD SITE SELECTION PROTEIN 4"/>
    <property type="match status" value="1"/>
</dbReference>
<feature type="compositionally biased region" description="Polar residues" evidence="4">
    <location>
        <begin position="234"/>
        <end position="257"/>
    </location>
</feature>
<evidence type="ECO:0000256" key="3">
    <source>
        <dbReference type="SAM" id="Coils"/>
    </source>
</evidence>
<feature type="compositionally biased region" description="Low complexity" evidence="4">
    <location>
        <begin position="581"/>
        <end position="590"/>
    </location>
</feature>
<dbReference type="GO" id="GO:0051301">
    <property type="term" value="P:cell division"/>
    <property type="evidence" value="ECO:0007669"/>
    <property type="project" value="UniProtKB-KW"/>
</dbReference>
<keyword evidence="1" id="KW-0132">Cell division</keyword>
<dbReference type="GeneID" id="20370843"/>
<dbReference type="EMBL" id="AFNW01000626">
    <property type="protein sequence ID" value="EKJ67592.1"/>
    <property type="molecule type" value="Genomic_DNA"/>
</dbReference>
<evidence type="ECO:0000313" key="7">
    <source>
        <dbReference type="Proteomes" id="UP000007978"/>
    </source>
</evidence>
<dbReference type="PANTHER" id="PTHR36100">
    <property type="entry name" value="BUD SITE SELECTION PROTEIN 4"/>
    <property type="match status" value="1"/>
</dbReference>
<dbReference type="HOGENOM" id="CLU_002541_1_0_1"/>
<dbReference type="OrthoDB" id="2123378at2759"/>
<feature type="compositionally biased region" description="Acidic residues" evidence="4">
    <location>
        <begin position="636"/>
        <end position="663"/>
    </location>
</feature>
<dbReference type="Gene3D" id="2.30.29.30">
    <property type="entry name" value="Pleckstrin-homology domain (PH domain)/Phosphotyrosine-binding domain (PTB)"/>
    <property type="match status" value="1"/>
</dbReference>
<feature type="region of interest" description="Disordered" evidence="4">
    <location>
        <begin position="333"/>
        <end position="470"/>
    </location>
</feature>
<feature type="region of interest" description="Disordered" evidence="4">
    <location>
        <begin position="489"/>
        <end position="527"/>
    </location>
</feature>
<dbReference type="InterPro" id="IPR011993">
    <property type="entry name" value="PH-like_dom_sf"/>
</dbReference>
<feature type="domain" description="PH" evidence="5">
    <location>
        <begin position="1334"/>
        <end position="1455"/>
    </location>
</feature>
<name>K3V3J8_FUSPC</name>
<reference evidence="6 7" key="1">
    <citation type="journal article" date="2012" name="PLoS Pathog.">
        <title>Comparative pathogenomics reveals horizontally acquired novel virulence genes in fungi infecting cereal hosts.</title>
        <authorList>
            <person name="Gardiner D.M."/>
            <person name="McDonald M.C."/>
            <person name="Covarelli L."/>
            <person name="Solomon P.S."/>
            <person name="Rusu A.G."/>
            <person name="Marshall M."/>
            <person name="Kazan K."/>
            <person name="Chakraborty S."/>
            <person name="McDonald B.A."/>
            <person name="Manners J.M."/>
        </authorList>
    </citation>
    <scope>NUCLEOTIDE SEQUENCE [LARGE SCALE GENOMIC DNA]</scope>
    <source>
        <strain evidence="6 7">CS3096</strain>
    </source>
</reference>
<dbReference type="InterPro" id="IPR012966">
    <property type="entry name" value="AHD"/>
</dbReference>
<feature type="compositionally biased region" description="Basic and acidic residues" evidence="4">
    <location>
        <begin position="677"/>
        <end position="686"/>
    </location>
</feature>
<dbReference type="Proteomes" id="UP000007978">
    <property type="component" value="Chromosome 4"/>
</dbReference>
<evidence type="ECO:0000256" key="1">
    <source>
        <dbReference type="ARBA" id="ARBA00022618"/>
    </source>
</evidence>
<keyword evidence="7" id="KW-1185">Reference proteome</keyword>
<dbReference type="PROSITE" id="PS50003">
    <property type="entry name" value="PH_DOMAIN"/>
    <property type="match status" value="1"/>
</dbReference>
<evidence type="ECO:0000313" key="6">
    <source>
        <dbReference type="EMBL" id="EKJ67592.1"/>
    </source>
</evidence>
<dbReference type="eggNOG" id="ENOG502REBM">
    <property type="taxonomic scope" value="Eukaryota"/>
</dbReference>
<feature type="region of interest" description="Disordered" evidence="4">
    <location>
        <begin position="191"/>
        <end position="288"/>
    </location>
</feature>
<feature type="compositionally biased region" description="Low complexity" evidence="4">
    <location>
        <begin position="219"/>
        <end position="233"/>
    </location>
</feature>
<comment type="caution">
    <text evidence="6">The sequence shown here is derived from an EMBL/GenBank/DDBJ whole genome shotgun (WGS) entry which is preliminary data.</text>
</comment>
<gene>
    <name evidence="6" type="ORF">FPSE_12226</name>
</gene>
<dbReference type="Pfam" id="PF00169">
    <property type="entry name" value="PH"/>
    <property type="match status" value="1"/>
</dbReference>
<dbReference type="GO" id="GO:0005525">
    <property type="term" value="F:GTP binding"/>
    <property type="evidence" value="ECO:0007669"/>
    <property type="project" value="TreeGrafter"/>
</dbReference>
<evidence type="ECO:0000259" key="5">
    <source>
        <dbReference type="PROSITE" id="PS50003"/>
    </source>
</evidence>
<organism evidence="6 7">
    <name type="scientific">Fusarium pseudograminearum (strain CS3096)</name>
    <name type="common">Wheat and barley crown-rot fungus</name>
    <dbReference type="NCBI Taxonomy" id="1028729"/>
    <lineage>
        <taxon>Eukaryota</taxon>
        <taxon>Fungi</taxon>
        <taxon>Dikarya</taxon>
        <taxon>Ascomycota</taxon>
        <taxon>Pezizomycotina</taxon>
        <taxon>Sordariomycetes</taxon>
        <taxon>Hypocreomycetidae</taxon>
        <taxon>Hypocreales</taxon>
        <taxon>Nectriaceae</taxon>
        <taxon>Fusarium</taxon>
    </lineage>
</organism>